<dbReference type="Pfam" id="PF13585">
    <property type="entry name" value="CHU_C"/>
    <property type="match status" value="1"/>
</dbReference>
<feature type="signal peptide" evidence="1">
    <location>
        <begin position="1"/>
        <end position="21"/>
    </location>
</feature>
<dbReference type="SMART" id="SM00060">
    <property type="entry name" value="FN3"/>
    <property type="match status" value="3"/>
</dbReference>
<feature type="domain" description="Fibronectin type-III" evidence="2">
    <location>
        <begin position="606"/>
        <end position="703"/>
    </location>
</feature>
<organism evidence="3 4">
    <name type="scientific">Roseivirga misakiensis</name>
    <dbReference type="NCBI Taxonomy" id="1563681"/>
    <lineage>
        <taxon>Bacteria</taxon>
        <taxon>Pseudomonadati</taxon>
        <taxon>Bacteroidota</taxon>
        <taxon>Cytophagia</taxon>
        <taxon>Cytophagales</taxon>
        <taxon>Roseivirgaceae</taxon>
        <taxon>Roseivirga</taxon>
    </lineage>
</organism>
<dbReference type="STRING" id="1563681.BFP71_00615"/>
<name>A0A1E5T495_9BACT</name>
<dbReference type="InterPro" id="IPR036116">
    <property type="entry name" value="FN3_sf"/>
</dbReference>
<dbReference type="NCBIfam" id="TIGR04131">
    <property type="entry name" value="Bac_Flav_CTERM"/>
    <property type="match status" value="1"/>
</dbReference>
<dbReference type="InterPro" id="IPR026341">
    <property type="entry name" value="T9SS_type_B"/>
</dbReference>
<keyword evidence="1" id="KW-0732">Signal</keyword>
<accession>A0A1E5T495</accession>
<protein>
    <recommendedName>
        <fullName evidence="2">Fibronectin type-III domain-containing protein</fullName>
    </recommendedName>
</protein>
<dbReference type="AlphaFoldDB" id="A0A1E5T495"/>
<feature type="domain" description="Fibronectin type-III" evidence="2">
    <location>
        <begin position="400"/>
        <end position="496"/>
    </location>
</feature>
<dbReference type="EMBL" id="MDGQ01000003">
    <property type="protein sequence ID" value="OEK06213.1"/>
    <property type="molecule type" value="Genomic_DNA"/>
</dbReference>
<evidence type="ECO:0000313" key="4">
    <source>
        <dbReference type="Proteomes" id="UP000095552"/>
    </source>
</evidence>
<keyword evidence="4" id="KW-1185">Reference proteome</keyword>
<reference evidence="3 4" key="1">
    <citation type="submission" date="2016-08" db="EMBL/GenBank/DDBJ databases">
        <title>Draft genome of Fabibacter sp. strain SK-8.</title>
        <authorList>
            <person name="Wong S.-K."/>
            <person name="Hamasaki K."/>
            <person name="Yoshizawa S."/>
        </authorList>
    </citation>
    <scope>NUCLEOTIDE SEQUENCE [LARGE SCALE GENOMIC DNA]</scope>
    <source>
        <strain evidence="3 4">SK-8</strain>
    </source>
</reference>
<dbReference type="Proteomes" id="UP000095552">
    <property type="component" value="Unassembled WGS sequence"/>
</dbReference>
<sequence>MSMLKRFFLCFALLFTFLLEAQATHIRAGEITAVRISQSGLRYRFTLTIYRDTEGVEFGQGGVFNFGQGRTIGPTLDALRAEAVDNVISEVNIGNNTSIITIQFDHTFDAPGVYVVSFTEQNRNTNIINLGGASSENLAFHVETAIRIQAGDGLNNTPILTIPPIDRACIGARFIHNAGAFDADGDSLAYKLVTPLQDRGVAIETYLPLDDPTISTISEGGAGGTLFEIDPITGDLTWDAPQFEGEYNVAFIVEEWRFSVLNNRYELIGFVTRDMQIVVEDCNNERPELEIPLDTCIEAGALLEAIVRGTDPDNNQVLIEAFGGVFDLNISPAEFVGLPDENPIPRFRDQPAESLFKWNTDISHVRTRPYEVQFKISDNPSDPDAPSFTDFERWNITVVAPAPTGLTGSIASSTSIQLNWDDYVGANFNPVMQVYRRVDSFDFDPENCNIGIPANSGYELIDELPINQTSFLDDSGIRPGVNYCYRIVAEFPLPSGGTSYASQEFCITIPLDIPAMTNVSVEETDETNGEIFVRWISPLEIDETLFPPPFRYELIRYDGFNSTANRTLVTSTTDTVFTDTGLNTSGQAYNYRVRFYDVDDNLIDSSSTASSVRLDAFGEVRSINLSWDADVPWSNQIQSDPYHLIYRNRTDAAASDVDNFVLIDSARVTIDGLRYLDDGSFNNTPLLDDREYCYFVTTRGGYGNPLIPSPLENNSQIICIQPNDDVPPEEPEIDTPGDEVIITGPDGLPLILLESENCDRLSVEPCAFANFTNTLSWTVNDVDNDISSFNVYFSETGSSDDFILVGSSRTNTFDHTGLSSIKGCYRIASVDRSGNESSLSDAICFDNCPNYELPNTFTPNGDNINDTFRAFDQPNGRCPRFVKSVAFQVFDRWGGQEIYSYNSSEDVEPNIFIDWDGTDKNGNVLPSGTYYYLATVTYDVLDQSIATEEFKNWVRIIR</sequence>
<evidence type="ECO:0000313" key="3">
    <source>
        <dbReference type="EMBL" id="OEK06213.1"/>
    </source>
</evidence>
<dbReference type="Gene3D" id="2.60.40.4070">
    <property type="match status" value="1"/>
</dbReference>
<dbReference type="InterPro" id="IPR003961">
    <property type="entry name" value="FN3_dom"/>
</dbReference>
<feature type="domain" description="Fibronectin type-III" evidence="2">
    <location>
        <begin position="513"/>
        <end position="603"/>
    </location>
</feature>
<comment type="caution">
    <text evidence="3">The sequence shown here is derived from an EMBL/GenBank/DDBJ whole genome shotgun (WGS) entry which is preliminary data.</text>
</comment>
<dbReference type="OrthoDB" id="1123245at2"/>
<dbReference type="SUPFAM" id="SSF49265">
    <property type="entry name" value="Fibronectin type III"/>
    <property type="match status" value="1"/>
</dbReference>
<proteinExistence type="predicted"/>
<evidence type="ECO:0000259" key="2">
    <source>
        <dbReference type="SMART" id="SM00060"/>
    </source>
</evidence>
<feature type="chain" id="PRO_5009186017" description="Fibronectin type-III domain-containing protein" evidence="1">
    <location>
        <begin position="22"/>
        <end position="958"/>
    </location>
</feature>
<evidence type="ECO:0000256" key="1">
    <source>
        <dbReference type="SAM" id="SignalP"/>
    </source>
</evidence>
<dbReference type="RefSeq" id="WP_069833525.1">
    <property type="nucleotide sequence ID" value="NZ_MDGQ01000003.1"/>
</dbReference>
<dbReference type="Gene3D" id="2.60.40.10">
    <property type="entry name" value="Immunoglobulins"/>
    <property type="match status" value="3"/>
</dbReference>
<dbReference type="InterPro" id="IPR013783">
    <property type="entry name" value="Ig-like_fold"/>
</dbReference>
<gene>
    <name evidence="3" type="ORF">BFP71_00615</name>
</gene>